<dbReference type="InterPro" id="IPR002869">
    <property type="entry name" value="Pyrv_flavodox_OxRed_cen"/>
</dbReference>
<feature type="domain" description="Pyruvate/ketoisovalerate oxidoreductase catalytic" evidence="4">
    <location>
        <begin position="26"/>
        <end position="197"/>
    </location>
</feature>
<reference evidence="5 6" key="1">
    <citation type="submission" date="2018-06" db="EMBL/GenBank/DDBJ databases">
        <title>Extensive metabolic versatility and redundancy in microbially diverse, dynamic hydrothermal sediments.</title>
        <authorList>
            <person name="Dombrowski N."/>
            <person name="Teske A."/>
            <person name="Baker B.J."/>
        </authorList>
    </citation>
    <scope>NUCLEOTIDE SEQUENCE [LARGE SCALE GENOMIC DNA]</scope>
    <source>
        <strain evidence="5">B20_G2</strain>
    </source>
</reference>
<comment type="catalytic activity">
    <reaction evidence="3">
        <text>2 oxidized [2Fe-2S]-[ferredoxin] + pyruvate + CoA = 2 reduced [2Fe-2S]-[ferredoxin] + acetyl-CoA + CO2 + H(+)</text>
        <dbReference type="Rhea" id="RHEA:12765"/>
        <dbReference type="Rhea" id="RHEA-COMP:10000"/>
        <dbReference type="Rhea" id="RHEA-COMP:10001"/>
        <dbReference type="ChEBI" id="CHEBI:15361"/>
        <dbReference type="ChEBI" id="CHEBI:15378"/>
        <dbReference type="ChEBI" id="CHEBI:16526"/>
        <dbReference type="ChEBI" id="CHEBI:33737"/>
        <dbReference type="ChEBI" id="CHEBI:33738"/>
        <dbReference type="ChEBI" id="CHEBI:57287"/>
        <dbReference type="ChEBI" id="CHEBI:57288"/>
        <dbReference type="EC" id="1.2.7.1"/>
    </reaction>
</comment>
<dbReference type="EC" id="1.2.7.1" evidence="1"/>
<dbReference type="Pfam" id="PF01558">
    <property type="entry name" value="POR"/>
    <property type="match status" value="1"/>
</dbReference>
<dbReference type="Proteomes" id="UP000269499">
    <property type="component" value="Unassembled WGS sequence"/>
</dbReference>
<dbReference type="Gene3D" id="3.40.920.10">
    <property type="entry name" value="Pyruvate-ferredoxin oxidoreductase, PFOR, domain III"/>
    <property type="match status" value="1"/>
</dbReference>
<dbReference type="NCBIfam" id="TIGR02175">
    <property type="entry name" value="PorC_KorC"/>
    <property type="match status" value="1"/>
</dbReference>
<dbReference type="PANTHER" id="PTHR43366:SF1">
    <property type="entry name" value="PYRUVATE SYNTHASE SUBUNIT PORC"/>
    <property type="match status" value="1"/>
</dbReference>
<dbReference type="InterPro" id="IPR019752">
    <property type="entry name" value="Pyrv/ketoisovalerate_OxRed_cat"/>
</dbReference>
<evidence type="ECO:0000256" key="2">
    <source>
        <dbReference type="ARBA" id="ARBA00023002"/>
    </source>
</evidence>
<name>A0A497F179_9CREN</name>
<accession>A0A497F179</accession>
<protein>
    <recommendedName>
        <fullName evidence="1">pyruvate synthase</fullName>
        <ecNumber evidence="1">1.2.7.1</ecNumber>
    </recommendedName>
</protein>
<gene>
    <name evidence="5" type="ORF">DRJ26_03450</name>
</gene>
<dbReference type="EMBL" id="QMRA01000070">
    <property type="protein sequence ID" value="RLE53364.1"/>
    <property type="molecule type" value="Genomic_DNA"/>
</dbReference>
<dbReference type="SUPFAM" id="SSF53323">
    <property type="entry name" value="Pyruvate-ferredoxin oxidoreductase, PFOR, domain III"/>
    <property type="match status" value="1"/>
</dbReference>
<dbReference type="PANTHER" id="PTHR43366">
    <property type="entry name" value="PYRUVATE SYNTHASE SUBUNIT PORC"/>
    <property type="match status" value="1"/>
</dbReference>
<organism evidence="5 6">
    <name type="scientific">Thermoproteota archaeon</name>
    <dbReference type="NCBI Taxonomy" id="2056631"/>
    <lineage>
        <taxon>Archaea</taxon>
        <taxon>Thermoproteota</taxon>
    </lineage>
</organism>
<evidence type="ECO:0000256" key="3">
    <source>
        <dbReference type="ARBA" id="ARBA00049357"/>
    </source>
</evidence>
<evidence type="ECO:0000259" key="4">
    <source>
        <dbReference type="Pfam" id="PF01558"/>
    </source>
</evidence>
<comment type="caution">
    <text evidence="5">The sequence shown here is derived from an EMBL/GenBank/DDBJ whole genome shotgun (WGS) entry which is preliminary data.</text>
</comment>
<evidence type="ECO:0000313" key="6">
    <source>
        <dbReference type="Proteomes" id="UP000269499"/>
    </source>
</evidence>
<dbReference type="InterPro" id="IPR051626">
    <property type="entry name" value="Oxidoreductase_gamma_subunit"/>
</dbReference>
<evidence type="ECO:0000256" key="1">
    <source>
        <dbReference type="ARBA" id="ARBA00012822"/>
    </source>
</evidence>
<sequence>MFLGAILVSKSRIKESLEEIRLHGRGGQGVVLYSELIARAALYEGSFARSFPWFGIARRGAPVTAFVVMGEGDKITRSMVYNPKYVVVLDPQLHKVMPGVTRGIRIGGVYIQNSTKTPDELLEELELDTKLSVIATIDATGIAMKYMGVPIPNIVMLGAFARVTNLITFDSAVKAVKARFPKDAWENYLKCLEAGYENIRVEVLEDGE</sequence>
<proteinExistence type="predicted"/>
<keyword evidence="2" id="KW-0560">Oxidoreductase</keyword>
<evidence type="ECO:0000313" key="5">
    <source>
        <dbReference type="EMBL" id="RLE53364.1"/>
    </source>
</evidence>
<dbReference type="GO" id="GO:0019164">
    <property type="term" value="F:pyruvate synthase activity"/>
    <property type="evidence" value="ECO:0007669"/>
    <property type="project" value="UniProtKB-EC"/>
</dbReference>
<dbReference type="AlphaFoldDB" id="A0A497F179"/>
<dbReference type="InterPro" id="IPR011894">
    <property type="entry name" value="PorC_KorC"/>
</dbReference>